<comment type="function">
    <text evidence="1">This protein is a component of the acetyl coenzyme A carboxylase complex; first, biotin carboxylase catalyzes the carboxylation of the carrier protein and then the transcarboxylase transfers the carboxyl group to form malonyl-CoA.</text>
</comment>
<feature type="domain" description="ATP-grasp" evidence="9">
    <location>
        <begin position="122"/>
        <end position="343"/>
    </location>
</feature>
<evidence type="ECO:0000313" key="12">
    <source>
        <dbReference type="Proteomes" id="UP000539642"/>
    </source>
</evidence>
<accession>A0A840UV15</accession>
<dbReference type="SUPFAM" id="SSF56059">
    <property type="entry name" value="Glutathione synthetase ATP-binding domain-like"/>
    <property type="match status" value="1"/>
</dbReference>
<gene>
    <name evidence="11" type="ORF">HNQ81_000957</name>
</gene>
<name>A0A840UV15_9BACT</name>
<dbReference type="Gene3D" id="3.40.50.20">
    <property type="match status" value="1"/>
</dbReference>
<dbReference type="PROSITE" id="PS50975">
    <property type="entry name" value="ATP_GRASP"/>
    <property type="match status" value="1"/>
</dbReference>
<keyword evidence="12" id="KW-1185">Reference proteome</keyword>
<comment type="caution">
    <text evidence="11">The sequence shown here is derived from an EMBL/GenBank/DDBJ whole genome shotgun (WGS) entry which is preliminary data.</text>
</comment>
<dbReference type="InterPro" id="IPR051602">
    <property type="entry name" value="ACC_Biotin_Carboxylase"/>
</dbReference>
<evidence type="ECO:0000256" key="2">
    <source>
        <dbReference type="ARBA" id="ARBA00013263"/>
    </source>
</evidence>
<dbReference type="Proteomes" id="UP000539642">
    <property type="component" value="Unassembled WGS sequence"/>
</dbReference>
<dbReference type="EMBL" id="JACHEO010000003">
    <property type="protein sequence ID" value="MBB5347244.1"/>
    <property type="molecule type" value="Genomic_DNA"/>
</dbReference>
<evidence type="ECO:0000256" key="6">
    <source>
        <dbReference type="ARBA" id="ARBA00023267"/>
    </source>
</evidence>
<dbReference type="InterPro" id="IPR005482">
    <property type="entry name" value="Biotin_COase_C"/>
</dbReference>
<dbReference type="Gene3D" id="3.30.1490.20">
    <property type="entry name" value="ATP-grasp fold, A domain"/>
    <property type="match status" value="1"/>
</dbReference>
<dbReference type="Pfam" id="PF02786">
    <property type="entry name" value="CPSase_L_D2"/>
    <property type="match status" value="1"/>
</dbReference>
<dbReference type="PROSITE" id="PS50979">
    <property type="entry name" value="BC"/>
    <property type="match status" value="1"/>
</dbReference>
<dbReference type="PANTHER" id="PTHR48095:SF2">
    <property type="entry name" value="BIOTIN CARBOXYLASE, CHLOROPLASTIC"/>
    <property type="match status" value="1"/>
</dbReference>
<evidence type="ECO:0000256" key="3">
    <source>
        <dbReference type="ARBA" id="ARBA00022598"/>
    </source>
</evidence>
<protein>
    <recommendedName>
        <fullName evidence="2">biotin carboxylase</fullName>
        <ecNumber evidence="2">6.3.4.14</ecNumber>
    </recommendedName>
</protein>
<keyword evidence="3" id="KW-0436">Ligase</keyword>
<evidence type="ECO:0000313" key="11">
    <source>
        <dbReference type="EMBL" id="MBB5347244.1"/>
    </source>
</evidence>
<evidence type="ECO:0000256" key="5">
    <source>
        <dbReference type="ARBA" id="ARBA00022840"/>
    </source>
</evidence>
<evidence type="ECO:0000256" key="8">
    <source>
        <dbReference type="PROSITE-ProRule" id="PRU00409"/>
    </source>
</evidence>
<dbReference type="SMART" id="SM00878">
    <property type="entry name" value="Biotin_carb_C"/>
    <property type="match status" value="1"/>
</dbReference>
<dbReference type="Pfam" id="PF02785">
    <property type="entry name" value="Biotin_carb_C"/>
    <property type="match status" value="1"/>
</dbReference>
<evidence type="ECO:0000259" key="10">
    <source>
        <dbReference type="PROSITE" id="PS50979"/>
    </source>
</evidence>
<feature type="domain" description="Biotin carboxylation" evidence="10">
    <location>
        <begin position="1"/>
        <end position="467"/>
    </location>
</feature>
<dbReference type="AlphaFoldDB" id="A0A840UV15"/>
<dbReference type="GO" id="GO:0046872">
    <property type="term" value="F:metal ion binding"/>
    <property type="evidence" value="ECO:0007669"/>
    <property type="project" value="InterPro"/>
</dbReference>
<dbReference type="Gene3D" id="3.30.470.20">
    <property type="entry name" value="ATP-grasp fold, B domain"/>
    <property type="match status" value="1"/>
</dbReference>
<dbReference type="SUPFAM" id="SSF51246">
    <property type="entry name" value="Rudiment single hybrid motif"/>
    <property type="match status" value="1"/>
</dbReference>
<evidence type="ECO:0000256" key="4">
    <source>
        <dbReference type="ARBA" id="ARBA00022741"/>
    </source>
</evidence>
<dbReference type="InterPro" id="IPR013815">
    <property type="entry name" value="ATP_grasp_subdomain_1"/>
</dbReference>
<organism evidence="11 12">
    <name type="scientific">Desulfoprunum benzoelyticum</name>
    <dbReference type="NCBI Taxonomy" id="1506996"/>
    <lineage>
        <taxon>Bacteria</taxon>
        <taxon>Pseudomonadati</taxon>
        <taxon>Thermodesulfobacteriota</taxon>
        <taxon>Desulfobulbia</taxon>
        <taxon>Desulfobulbales</taxon>
        <taxon>Desulfobulbaceae</taxon>
        <taxon>Desulfoprunum</taxon>
    </lineage>
</organism>
<reference evidence="11 12" key="1">
    <citation type="submission" date="2020-08" db="EMBL/GenBank/DDBJ databases">
        <title>Genomic Encyclopedia of Type Strains, Phase IV (KMG-IV): sequencing the most valuable type-strain genomes for metagenomic binning, comparative biology and taxonomic classification.</title>
        <authorList>
            <person name="Goeker M."/>
        </authorList>
    </citation>
    <scope>NUCLEOTIDE SEQUENCE [LARGE SCALE GENOMIC DNA]</scope>
    <source>
        <strain evidence="11 12">DSM 28570</strain>
    </source>
</reference>
<comment type="catalytic activity">
    <reaction evidence="7">
        <text>N(6)-biotinyl-L-lysyl-[protein] + hydrogencarbonate + ATP = N(6)-carboxybiotinyl-L-lysyl-[protein] + ADP + phosphate + H(+)</text>
        <dbReference type="Rhea" id="RHEA:13501"/>
        <dbReference type="Rhea" id="RHEA-COMP:10505"/>
        <dbReference type="Rhea" id="RHEA-COMP:10506"/>
        <dbReference type="ChEBI" id="CHEBI:15378"/>
        <dbReference type="ChEBI" id="CHEBI:17544"/>
        <dbReference type="ChEBI" id="CHEBI:30616"/>
        <dbReference type="ChEBI" id="CHEBI:43474"/>
        <dbReference type="ChEBI" id="CHEBI:83144"/>
        <dbReference type="ChEBI" id="CHEBI:83145"/>
        <dbReference type="ChEBI" id="CHEBI:456216"/>
        <dbReference type="EC" id="6.3.4.14"/>
    </reaction>
</comment>
<keyword evidence="4 8" id="KW-0547">Nucleotide-binding</keyword>
<dbReference type="InterPro" id="IPR011054">
    <property type="entry name" value="Rudment_hybrid_motif"/>
</dbReference>
<dbReference type="Pfam" id="PF00289">
    <property type="entry name" value="Biotin_carb_N"/>
    <property type="match status" value="1"/>
</dbReference>
<dbReference type="SUPFAM" id="SSF52440">
    <property type="entry name" value="PreATP-grasp domain"/>
    <property type="match status" value="1"/>
</dbReference>
<dbReference type="InterPro" id="IPR011764">
    <property type="entry name" value="Biotin_carboxylation_dom"/>
</dbReference>
<dbReference type="EC" id="6.3.4.14" evidence="2"/>
<dbReference type="InterPro" id="IPR016185">
    <property type="entry name" value="PreATP-grasp_dom_sf"/>
</dbReference>
<dbReference type="InterPro" id="IPR005481">
    <property type="entry name" value="BC-like_N"/>
</dbReference>
<keyword evidence="6" id="KW-0092">Biotin</keyword>
<dbReference type="GO" id="GO:0004075">
    <property type="term" value="F:biotin carboxylase activity"/>
    <property type="evidence" value="ECO:0007669"/>
    <property type="project" value="UniProtKB-EC"/>
</dbReference>
<dbReference type="InterPro" id="IPR005479">
    <property type="entry name" value="CPAse_ATP-bd"/>
</dbReference>
<dbReference type="InterPro" id="IPR011761">
    <property type="entry name" value="ATP-grasp"/>
</dbReference>
<dbReference type="PROSITE" id="PS00867">
    <property type="entry name" value="CPSASE_2"/>
    <property type="match status" value="1"/>
</dbReference>
<proteinExistence type="predicted"/>
<dbReference type="GO" id="GO:0005524">
    <property type="term" value="F:ATP binding"/>
    <property type="evidence" value="ECO:0007669"/>
    <property type="project" value="UniProtKB-UniRule"/>
</dbReference>
<evidence type="ECO:0000259" key="9">
    <source>
        <dbReference type="PROSITE" id="PS50975"/>
    </source>
</evidence>
<dbReference type="RefSeq" id="WP_183348830.1">
    <property type="nucleotide sequence ID" value="NZ_JACHEO010000003.1"/>
</dbReference>
<sequence length="467" mass="52585">MEGKVLIANRGEIAIRIMNACKDLGLDYAVVYTEADKDSEHVQRNITRGPDQNAWRITSYTEPNDILAVADHSGCTAIHPGYGFFSEDYRFARRASNRDRSLTFIGPSWEVIKSLGDKINTKRTANQLGIPTIPGTDAPIYNEMEAEEIALRLLEGQEADGIDNPSILVKAAAGGGGMGIEEVTEIEHFRRIYRQLQNYAKRQFGDGGVLIEQCLRDYNHLEVQLVCSKHGERIHFGTRNCTIQSTGRQKRVEAAPGFHNSCFAYDFDERQVLDQIVDYSLKLAAHVNYDNVGTWEWIVSRSGQPYLLEVNTRIQVENDISARISYINGKQPNLLREQIRLGLGDKIGYRQADVDLRGAAIELRIVAEDTRRGFAPWIGTITDFTFPQHEWSAVYTHVPFDRPYPIPSDFDPNLALALVWGDSMDEAKARAASFIDEVVIRGKDSNDSPIVTNLTYLKNNLDRLLAF</sequence>
<keyword evidence="5 8" id="KW-0067">ATP-binding</keyword>
<dbReference type="PANTHER" id="PTHR48095">
    <property type="entry name" value="PYRUVATE CARBOXYLASE SUBUNIT A"/>
    <property type="match status" value="1"/>
</dbReference>
<evidence type="ECO:0000256" key="1">
    <source>
        <dbReference type="ARBA" id="ARBA00003761"/>
    </source>
</evidence>
<evidence type="ECO:0000256" key="7">
    <source>
        <dbReference type="ARBA" id="ARBA00048600"/>
    </source>
</evidence>